<keyword evidence="2" id="KW-0371">Homeobox</keyword>
<dbReference type="GO" id="GO:0005634">
    <property type="term" value="C:nucleus"/>
    <property type="evidence" value="ECO:0007669"/>
    <property type="project" value="UniProtKB-SubCell"/>
</dbReference>
<evidence type="ECO:0000256" key="1">
    <source>
        <dbReference type="ARBA" id="ARBA00004123"/>
    </source>
</evidence>
<gene>
    <name evidence="4" type="ORF">M0R45_030900</name>
</gene>
<comment type="caution">
    <text evidence="4">The sequence shown here is derived from an EMBL/GenBank/DDBJ whole genome shotgun (WGS) entry which is preliminary data.</text>
</comment>
<evidence type="ECO:0000313" key="4">
    <source>
        <dbReference type="EMBL" id="KAK9922436.1"/>
    </source>
</evidence>
<dbReference type="InterPro" id="IPR001356">
    <property type="entry name" value="HD"/>
</dbReference>
<dbReference type="SUPFAM" id="SSF46689">
    <property type="entry name" value="Homeodomain-like"/>
    <property type="match status" value="1"/>
</dbReference>
<evidence type="ECO:0000259" key="3">
    <source>
        <dbReference type="PROSITE" id="PS50071"/>
    </source>
</evidence>
<sequence>MVRYVNSLDELLQSGPSESQIFEGLDEIIPSSVLYSLVASTPIEPQPQPEPQPHVPIQVAEPPALPEGGFLDMIQFVESFAQPEAEPQIQIQAVEQPVQPEAGPSQRKPAKNKRYSHVQIRALENFIAAHPTPSYEQKALLSLQIGLPMNKVNKWISKHKSPAVQSDEQLIAELISRTKNW</sequence>
<proteinExistence type="predicted"/>
<dbReference type="Gene3D" id="1.10.10.60">
    <property type="entry name" value="Homeodomain-like"/>
    <property type="match status" value="1"/>
</dbReference>
<feature type="DNA-binding region" description="Homeobox" evidence="2">
    <location>
        <begin position="108"/>
        <end position="167"/>
    </location>
</feature>
<dbReference type="GO" id="GO:0003677">
    <property type="term" value="F:DNA binding"/>
    <property type="evidence" value="ECO:0007669"/>
    <property type="project" value="UniProtKB-UniRule"/>
</dbReference>
<keyword evidence="2" id="KW-0238">DNA-binding</keyword>
<keyword evidence="5" id="KW-1185">Reference proteome</keyword>
<feature type="domain" description="Homeobox" evidence="3">
    <location>
        <begin position="106"/>
        <end position="166"/>
    </location>
</feature>
<dbReference type="AlphaFoldDB" id="A0AAW1WF00"/>
<organism evidence="4 5">
    <name type="scientific">Rubus argutus</name>
    <name type="common">Southern blackberry</name>
    <dbReference type="NCBI Taxonomy" id="59490"/>
    <lineage>
        <taxon>Eukaryota</taxon>
        <taxon>Viridiplantae</taxon>
        <taxon>Streptophyta</taxon>
        <taxon>Embryophyta</taxon>
        <taxon>Tracheophyta</taxon>
        <taxon>Spermatophyta</taxon>
        <taxon>Magnoliopsida</taxon>
        <taxon>eudicotyledons</taxon>
        <taxon>Gunneridae</taxon>
        <taxon>Pentapetalae</taxon>
        <taxon>rosids</taxon>
        <taxon>fabids</taxon>
        <taxon>Rosales</taxon>
        <taxon>Rosaceae</taxon>
        <taxon>Rosoideae</taxon>
        <taxon>Rosoideae incertae sedis</taxon>
        <taxon>Rubus</taxon>
    </lineage>
</organism>
<evidence type="ECO:0000256" key="2">
    <source>
        <dbReference type="PROSITE-ProRule" id="PRU00108"/>
    </source>
</evidence>
<comment type="subcellular location">
    <subcellularLocation>
        <location evidence="1 2">Nucleus</location>
    </subcellularLocation>
</comment>
<keyword evidence="2" id="KW-0539">Nucleus</keyword>
<dbReference type="Proteomes" id="UP001457282">
    <property type="component" value="Unassembled WGS sequence"/>
</dbReference>
<evidence type="ECO:0000313" key="5">
    <source>
        <dbReference type="Proteomes" id="UP001457282"/>
    </source>
</evidence>
<protein>
    <recommendedName>
        <fullName evidence="3">Homeobox domain-containing protein</fullName>
    </recommendedName>
</protein>
<dbReference type="CDD" id="cd00086">
    <property type="entry name" value="homeodomain"/>
    <property type="match status" value="1"/>
</dbReference>
<reference evidence="4 5" key="1">
    <citation type="journal article" date="2023" name="G3 (Bethesda)">
        <title>A chromosome-length genome assembly and annotation of blackberry (Rubus argutus, cv. 'Hillquist').</title>
        <authorList>
            <person name="Bruna T."/>
            <person name="Aryal R."/>
            <person name="Dudchenko O."/>
            <person name="Sargent D.J."/>
            <person name="Mead D."/>
            <person name="Buti M."/>
            <person name="Cavallini A."/>
            <person name="Hytonen T."/>
            <person name="Andres J."/>
            <person name="Pham M."/>
            <person name="Weisz D."/>
            <person name="Mascagni F."/>
            <person name="Usai G."/>
            <person name="Natali L."/>
            <person name="Bassil N."/>
            <person name="Fernandez G.E."/>
            <person name="Lomsadze A."/>
            <person name="Armour M."/>
            <person name="Olukolu B."/>
            <person name="Poorten T."/>
            <person name="Britton C."/>
            <person name="Davik J."/>
            <person name="Ashrafi H."/>
            <person name="Aiden E.L."/>
            <person name="Borodovsky M."/>
            <person name="Worthington M."/>
        </authorList>
    </citation>
    <scope>NUCLEOTIDE SEQUENCE [LARGE SCALE GENOMIC DNA]</scope>
    <source>
        <strain evidence="4">PI 553951</strain>
    </source>
</reference>
<dbReference type="InterPro" id="IPR009057">
    <property type="entry name" value="Homeodomain-like_sf"/>
</dbReference>
<dbReference type="PROSITE" id="PS50071">
    <property type="entry name" value="HOMEOBOX_2"/>
    <property type="match status" value="1"/>
</dbReference>
<dbReference type="EMBL" id="JBEDUW010000006">
    <property type="protein sequence ID" value="KAK9922436.1"/>
    <property type="molecule type" value="Genomic_DNA"/>
</dbReference>
<name>A0AAW1WF00_RUBAR</name>
<accession>A0AAW1WF00</accession>